<evidence type="ECO:0000313" key="7">
    <source>
        <dbReference type="Proteomes" id="UP000766486"/>
    </source>
</evidence>
<evidence type="ECO:0000256" key="5">
    <source>
        <dbReference type="ARBA" id="ARBA00023004"/>
    </source>
</evidence>
<sequence>SNTPRLKVNEEGGRPKFQTCPLPSKRKDVFGAGTMIQPTESSWTRRVIDTFSNHWIIVLNVLVIYYFTTTLFSRGLHKVPGPFLRTLSPLPRLWSVYKGFSHEDDSALHKRYGPIVRLGPNLVSVNNADELHTIYGVSSQFYKSRFYSLAEGYDEAGLIPDPFVMTDKAMHSRLRRGAANAYSLNSMVQLETYVDPVAERLVNKIQKEYATGKKIVDLAQLVQQCAMDAICALTYGKDLNHIEKGDYLGFFKTSSIINGYIGIFGQIPWIHRFLLGNSFVAPFIVGPDGNDKIIQLAKDEMSADELRRDGVDNPIDQPSTFLRRLLINQRRNPKSINEREIMAHCFNNIAAGSDTTAISIRSILFNTLKHPRVHHLLRKEIREAFPASGPESKSMSFREVSKLPYLGAVIMEAMRLHPSVGLMLARVVPEPGRTICGQFLKPGVEVGINPWLLQRNSEVFPNPDDFYPERWLPENTSEERLTLMNKSWIPFGHGTHTCSGRWISWMVIHKIVATLILLFDMELMDGGKDYTFRNHWLTPQRGLYVSLTSASP</sequence>
<evidence type="ECO:0000256" key="1">
    <source>
        <dbReference type="ARBA" id="ARBA00001971"/>
    </source>
</evidence>
<evidence type="ECO:0000256" key="4">
    <source>
        <dbReference type="ARBA" id="ARBA00022723"/>
    </source>
</evidence>
<dbReference type="Gene3D" id="1.10.630.10">
    <property type="entry name" value="Cytochrome P450"/>
    <property type="match status" value="1"/>
</dbReference>
<dbReference type="EMBL" id="CABFNS010000820">
    <property type="protein sequence ID" value="VUC30454.1"/>
    <property type="molecule type" value="Genomic_DNA"/>
</dbReference>
<evidence type="ECO:0000256" key="3">
    <source>
        <dbReference type="ARBA" id="ARBA00022617"/>
    </source>
</evidence>
<name>A0ABY6UH16_BIOOC</name>
<accession>A0ABY6UH16</accession>
<dbReference type="InterPro" id="IPR001128">
    <property type="entry name" value="Cyt_P450"/>
</dbReference>
<evidence type="ECO:0000313" key="6">
    <source>
        <dbReference type="EMBL" id="VUC30454.1"/>
    </source>
</evidence>
<reference evidence="6 7" key="1">
    <citation type="submission" date="2019-06" db="EMBL/GenBank/DDBJ databases">
        <authorList>
            <person name="Broberg M."/>
        </authorList>
    </citation>
    <scope>NUCLEOTIDE SEQUENCE [LARGE SCALE GENOMIC DNA]</scope>
</reference>
<evidence type="ECO:0008006" key="8">
    <source>
        <dbReference type="Google" id="ProtNLM"/>
    </source>
</evidence>
<comment type="similarity">
    <text evidence="2">Belongs to the cytochrome P450 family.</text>
</comment>
<comment type="cofactor">
    <cofactor evidence="1">
        <name>heme</name>
        <dbReference type="ChEBI" id="CHEBI:30413"/>
    </cofactor>
</comment>
<dbReference type="SUPFAM" id="SSF48264">
    <property type="entry name" value="Cytochrome P450"/>
    <property type="match status" value="1"/>
</dbReference>
<keyword evidence="4" id="KW-0479">Metal-binding</keyword>
<dbReference type="PRINTS" id="PR00463">
    <property type="entry name" value="EP450I"/>
</dbReference>
<dbReference type="InterPro" id="IPR036396">
    <property type="entry name" value="Cyt_P450_sf"/>
</dbReference>
<proteinExistence type="inferred from homology"/>
<dbReference type="InterPro" id="IPR050121">
    <property type="entry name" value="Cytochrome_P450_monoxygenase"/>
</dbReference>
<keyword evidence="7" id="KW-1185">Reference proteome</keyword>
<dbReference type="PANTHER" id="PTHR24305">
    <property type="entry name" value="CYTOCHROME P450"/>
    <property type="match status" value="1"/>
</dbReference>
<protein>
    <recommendedName>
        <fullName evidence="8">Cytochrome P450</fullName>
    </recommendedName>
</protein>
<dbReference type="CDD" id="cd11060">
    <property type="entry name" value="CYP57A1-like"/>
    <property type="match status" value="1"/>
</dbReference>
<dbReference type="InterPro" id="IPR002401">
    <property type="entry name" value="Cyt_P450_E_grp-I"/>
</dbReference>
<keyword evidence="3" id="KW-0349">Heme</keyword>
<dbReference type="PRINTS" id="PR00385">
    <property type="entry name" value="P450"/>
</dbReference>
<keyword evidence="5" id="KW-0408">Iron</keyword>
<organism evidence="6 7">
    <name type="scientific">Bionectria ochroleuca</name>
    <name type="common">Gliocladium roseum</name>
    <dbReference type="NCBI Taxonomy" id="29856"/>
    <lineage>
        <taxon>Eukaryota</taxon>
        <taxon>Fungi</taxon>
        <taxon>Dikarya</taxon>
        <taxon>Ascomycota</taxon>
        <taxon>Pezizomycotina</taxon>
        <taxon>Sordariomycetes</taxon>
        <taxon>Hypocreomycetidae</taxon>
        <taxon>Hypocreales</taxon>
        <taxon>Bionectriaceae</taxon>
        <taxon>Clonostachys</taxon>
    </lineage>
</organism>
<dbReference type="Proteomes" id="UP000766486">
    <property type="component" value="Unassembled WGS sequence"/>
</dbReference>
<dbReference type="Pfam" id="PF00067">
    <property type="entry name" value="p450"/>
    <property type="match status" value="1"/>
</dbReference>
<evidence type="ECO:0000256" key="2">
    <source>
        <dbReference type="ARBA" id="ARBA00010617"/>
    </source>
</evidence>
<gene>
    <name evidence="6" type="ORF">CLO192961_LOCUS287435</name>
</gene>
<comment type="caution">
    <text evidence="6">The sequence shown here is derived from an EMBL/GenBank/DDBJ whole genome shotgun (WGS) entry which is preliminary data.</text>
</comment>
<feature type="non-terminal residue" evidence="6">
    <location>
        <position position="1"/>
    </location>
</feature>
<dbReference type="PANTHER" id="PTHR24305:SF232">
    <property type="entry name" value="P450, PUTATIVE (EUROFUNG)-RELATED"/>
    <property type="match status" value="1"/>
</dbReference>